<name>A0AAD7MMC2_9AGAR</name>
<protein>
    <submittedName>
        <fullName evidence="1">Uncharacterized protein</fullName>
    </submittedName>
</protein>
<dbReference type="AlphaFoldDB" id="A0AAD7MMC2"/>
<keyword evidence="2" id="KW-1185">Reference proteome</keyword>
<reference evidence="1" key="1">
    <citation type="submission" date="2023-03" db="EMBL/GenBank/DDBJ databases">
        <title>Massive genome expansion in bonnet fungi (Mycena s.s.) driven by repeated elements and novel gene families across ecological guilds.</title>
        <authorList>
            <consortium name="Lawrence Berkeley National Laboratory"/>
            <person name="Harder C.B."/>
            <person name="Miyauchi S."/>
            <person name="Viragh M."/>
            <person name="Kuo A."/>
            <person name="Thoen E."/>
            <person name="Andreopoulos B."/>
            <person name="Lu D."/>
            <person name="Skrede I."/>
            <person name="Drula E."/>
            <person name="Henrissat B."/>
            <person name="Morin E."/>
            <person name="Kohler A."/>
            <person name="Barry K."/>
            <person name="LaButti K."/>
            <person name="Morin E."/>
            <person name="Salamov A."/>
            <person name="Lipzen A."/>
            <person name="Mereny Z."/>
            <person name="Hegedus B."/>
            <person name="Baldrian P."/>
            <person name="Stursova M."/>
            <person name="Weitz H."/>
            <person name="Taylor A."/>
            <person name="Grigoriev I.V."/>
            <person name="Nagy L.G."/>
            <person name="Martin F."/>
            <person name="Kauserud H."/>
        </authorList>
    </citation>
    <scope>NUCLEOTIDE SEQUENCE</scope>
    <source>
        <strain evidence="1">CBHHK182m</strain>
    </source>
</reference>
<evidence type="ECO:0000313" key="1">
    <source>
        <dbReference type="EMBL" id="KAJ7722715.1"/>
    </source>
</evidence>
<proteinExistence type="predicted"/>
<comment type="caution">
    <text evidence="1">The sequence shown here is derived from an EMBL/GenBank/DDBJ whole genome shotgun (WGS) entry which is preliminary data.</text>
</comment>
<dbReference type="Proteomes" id="UP001215598">
    <property type="component" value="Unassembled WGS sequence"/>
</dbReference>
<sequence length="208" mass="23300">MDMSSSCASTIEYTLEAQNKERAMCNPLKEESTVHQWKLHFRRSQLVLGHKCGQGRMVVSDHQMTLAGIPLERQPIRMLDSWRIVARKAELRVLKTTRPTSGRFRLNTSYFPRFNGGDIRAGTLELPENVCCPSEHDLLRLLKTAAHPSGRPQFSDGIFASKGINPGLHRGIVSQRQALQPLTLGPEIVIKGEQIPVTLVASYDMGLR</sequence>
<accession>A0AAD7MMC2</accession>
<organism evidence="1 2">
    <name type="scientific">Mycena metata</name>
    <dbReference type="NCBI Taxonomy" id="1033252"/>
    <lineage>
        <taxon>Eukaryota</taxon>
        <taxon>Fungi</taxon>
        <taxon>Dikarya</taxon>
        <taxon>Basidiomycota</taxon>
        <taxon>Agaricomycotina</taxon>
        <taxon>Agaricomycetes</taxon>
        <taxon>Agaricomycetidae</taxon>
        <taxon>Agaricales</taxon>
        <taxon>Marasmiineae</taxon>
        <taxon>Mycenaceae</taxon>
        <taxon>Mycena</taxon>
    </lineage>
</organism>
<dbReference type="EMBL" id="JARKIB010000217">
    <property type="protein sequence ID" value="KAJ7722715.1"/>
    <property type="molecule type" value="Genomic_DNA"/>
</dbReference>
<gene>
    <name evidence="1" type="ORF">B0H16DRAFT_1473239</name>
</gene>
<evidence type="ECO:0000313" key="2">
    <source>
        <dbReference type="Proteomes" id="UP001215598"/>
    </source>
</evidence>